<feature type="domain" description="Serine aminopeptidase S33" evidence="2">
    <location>
        <begin position="31"/>
        <end position="275"/>
    </location>
</feature>
<keyword evidence="4" id="KW-1185">Reference proteome</keyword>
<evidence type="ECO:0000256" key="1">
    <source>
        <dbReference type="ARBA" id="ARBA00029464"/>
    </source>
</evidence>
<dbReference type="EMBL" id="KV878902">
    <property type="protein sequence ID" value="OJJ82380.1"/>
    <property type="molecule type" value="Genomic_DNA"/>
</dbReference>
<evidence type="ECO:0000313" key="3">
    <source>
        <dbReference type="EMBL" id="OJJ82380.1"/>
    </source>
</evidence>
<dbReference type="GeneID" id="34464636"/>
<dbReference type="InterPro" id="IPR029058">
    <property type="entry name" value="AB_hydrolase_fold"/>
</dbReference>
<dbReference type="VEuPathDB" id="FungiDB:ASPGLDRAFT_59393"/>
<dbReference type="RefSeq" id="XP_022399078.1">
    <property type="nucleotide sequence ID" value="XM_022548376.1"/>
</dbReference>
<dbReference type="Gene3D" id="1.10.10.800">
    <property type="match status" value="1"/>
</dbReference>
<evidence type="ECO:0000313" key="4">
    <source>
        <dbReference type="Proteomes" id="UP000184300"/>
    </source>
</evidence>
<proteinExistence type="inferred from homology"/>
<dbReference type="AlphaFoldDB" id="A0A1L9VEP4"/>
<gene>
    <name evidence="3" type="ORF">ASPGLDRAFT_59393</name>
</gene>
<evidence type="ECO:0000259" key="2">
    <source>
        <dbReference type="Pfam" id="PF12146"/>
    </source>
</evidence>
<dbReference type="InterPro" id="IPR051411">
    <property type="entry name" value="Polyketide_trans_af380"/>
</dbReference>
<dbReference type="OrthoDB" id="2498029at2759"/>
<organism evidence="3 4">
    <name type="scientific">Aspergillus glaucus CBS 516.65</name>
    <dbReference type="NCBI Taxonomy" id="1160497"/>
    <lineage>
        <taxon>Eukaryota</taxon>
        <taxon>Fungi</taxon>
        <taxon>Dikarya</taxon>
        <taxon>Ascomycota</taxon>
        <taxon>Pezizomycotina</taxon>
        <taxon>Eurotiomycetes</taxon>
        <taxon>Eurotiomycetidae</taxon>
        <taxon>Eurotiales</taxon>
        <taxon>Aspergillaceae</taxon>
        <taxon>Aspergillus</taxon>
        <taxon>Aspergillus subgen. Aspergillus</taxon>
    </lineage>
</organism>
<dbReference type="Proteomes" id="UP000184300">
    <property type="component" value="Unassembled WGS sequence"/>
</dbReference>
<name>A0A1L9VEP4_ASPGL</name>
<comment type="similarity">
    <text evidence="1">Belongs to the polyketide transferase af380 family.</text>
</comment>
<dbReference type="InterPro" id="IPR022742">
    <property type="entry name" value="Hydrolase_4"/>
</dbReference>
<accession>A0A1L9VEP4</accession>
<reference evidence="4" key="1">
    <citation type="journal article" date="2017" name="Genome Biol.">
        <title>Comparative genomics reveals high biological diversity and specific adaptations in the industrially and medically important fungal genus Aspergillus.</title>
        <authorList>
            <person name="de Vries R.P."/>
            <person name="Riley R."/>
            <person name="Wiebenga A."/>
            <person name="Aguilar-Osorio G."/>
            <person name="Amillis S."/>
            <person name="Uchima C.A."/>
            <person name="Anderluh G."/>
            <person name="Asadollahi M."/>
            <person name="Askin M."/>
            <person name="Barry K."/>
            <person name="Battaglia E."/>
            <person name="Bayram O."/>
            <person name="Benocci T."/>
            <person name="Braus-Stromeyer S.A."/>
            <person name="Caldana C."/>
            <person name="Canovas D."/>
            <person name="Cerqueira G.C."/>
            <person name="Chen F."/>
            <person name="Chen W."/>
            <person name="Choi C."/>
            <person name="Clum A."/>
            <person name="Dos Santos R.A."/>
            <person name="Damasio A.R."/>
            <person name="Diallinas G."/>
            <person name="Emri T."/>
            <person name="Fekete E."/>
            <person name="Flipphi M."/>
            <person name="Freyberg S."/>
            <person name="Gallo A."/>
            <person name="Gournas C."/>
            <person name="Habgood R."/>
            <person name="Hainaut M."/>
            <person name="Harispe M.L."/>
            <person name="Henrissat B."/>
            <person name="Hilden K.S."/>
            <person name="Hope R."/>
            <person name="Hossain A."/>
            <person name="Karabika E."/>
            <person name="Karaffa L."/>
            <person name="Karanyi Z."/>
            <person name="Krasevec N."/>
            <person name="Kuo A."/>
            <person name="Kusch H."/>
            <person name="LaButti K."/>
            <person name="Lagendijk E.L."/>
            <person name="Lapidus A."/>
            <person name="Levasseur A."/>
            <person name="Lindquist E."/>
            <person name="Lipzen A."/>
            <person name="Logrieco A.F."/>
            <person name="MacCabe A."/>
            <person name="Maekelae M.R."/>
            <person name="Malavazi I."/>
            <person name="Melin P."/>
            <person name="Meyer V."/>
            <person name="Mielnichuk N."/>
            <person name="Miskei M."/>
            <person name="Molnar A.P."/>
            <person name="Mule G."/>
            <person name="Ngan C.Y."/>
            <person name="Orejas M."/>
            <person name="Orosz E."/>
            <person name="Ouedraogo J.P."/>
            <person name="Overkamp K.M."/>
            <person name="Park H.-S."/>
            <person name="Perrone G."/>
            <person name="Piumi F."/>
            <person name="Punt P.J."/>
            <person name="Ram A.F."/>
            <person name="Ramon A."/>
            <person name="Rauscher S."/>
            <person name="Record E."/>
            <person name="Riano-Pachon D.M."/>
            <person name="Robert V."/>
            <person name="Roehrig J."/>
            <person name="Ruller R."/>
            <person name="Salamov A."/>
            <person name="Salih N.S."/>
            <person name="Samson R.A."/>
            <person name="Sandor E."/>
            <person name="Sanguinetti M."/>
            <person name="Schuetze T."/>
            <person name="Sepcic K."/>
            <person name="Shelest E."/>
            <person name="Sherlock G."/>
            <person name="Sophianopoulou V."/>
            <person name="Squina F.M."/>
            <person name="Sun H."/>
            <person name="Susca A."/>
            <person name="Todd R.B."/>
            <person name="Tsang A."/>
            <person name="Unkles S.E."/>
            <person name="van de Wiele N."/>
            <person name="van Rossen-Uffink D."/>
            <person name="Oliveira J.V."/>
            <person name="Vesth T.C."/>
            <person name="Visser J."/>
            <person name="Yu J.-H."/>
            <person name="Zhou M."/>
            <person name="Andersen M.R."/>
            <person name="Archer D.B."/>
            <person name="Baker S.E."/>
            <person name="Benoit I."/>
            <person name="Brakhage A.A."/>
            <person name="Braus G.H."/>
            <person name="Fischer R."/>
            <person name="Frisvad J.C."/>
            <person name="Goldman G.H."/>
            <person name="Houbraken J."/>
            <person name="Oakley B."/>
            <person name="Pocsi I."/>
            <person name="Scazzocchio C."/>
            <person name="Seiboth B."/>
            <person name="vanKuyk P.A."/>
            <person name="Wortman J."/>
            <person name="Dyer P.S."/>
            <person name="Grigoriev I.V."/>
        </authorList>
    </citation>
    <scope>NUCLEOTIDE SEQUENCE [LARGE SCALE GENOMIC DNA]</scope>
    <source>
        <strain evidence="4">CBS 516.65</strain>
    </source>
</reference>
<protein>
    <recommendedName>
        <fullName evidence="2">Serine aminopeptidase S33 domain-containing protein</fullName>
    </recommendedName>
</protein>
<dbReference type="Gene3D" id="3.40.50.1820">
    <property type="entry name" value="alpha/beta hydrolase"/>
    <property type="match status" value="1"/>
</dbReference>
<dbReference type="PANTHER" id="PTHR47751:SF2">
    <property type="entry name" value="DLTD N-TERMINAL DOMAIN PROTEIN (AFU_ORTHOLOGUE AFUA_8G00380)-RELATED"/>
    <property type="match status" value="1"/>
</dbReference>
<dbReference type="SUPFAM" id="SSF53474">
    <property type="entry name" value="alpha/beta-Hydrolases"/>
    <property type="match status" value="1"/>
</dbReference>
<sequence>MMILPRRDVEFTVCDGTILRGWHYPTQEKSPCIIMSHGLAGIRHWFLPRFASRFQESGFAVLLYDNRNWGDSDGTPRQESNPAVQQLDYHDAFNYAITIPGVDSDRMVYWGTSFSGGNVIHAAAIDKRIKAAIAQAPSVSGETRSLAFKDRIPGLFNDRAGIAAGGQRGRVPCITSTAEEAQTGTAPVLFPDLHAYESYSQIPDCGGKWENHVTEQTQLHMLRFEPQAYMHRIAPTPFLMVIPGDDVTVKTSSQVEAFGKAREPKQMLFLEEAGHFDIYQGEWFERNIGVQVEFLRRYI</sequence>
<dbReference type="PANTHER" id="PTHR47751">
    <property type="entry name" value="SUPERFAMILY HYDROLASE, PUTATIVE (AFU_ORTHOLOGUE AFUA_2G16580)-RELATED"/>
    <property type="match status" value="1"/>
</dbReference>
<dbReference type="Pfam" id="PF12146">
    <property type="entry name" value="Hydrolase_4"/>
    <property type="match status" value="1"/>
</dbReference>